<evidence type="ECO:0000256" key="3">
    <source>
        <dbReference type="ARBA" id="ARBA00022475"/>
    </source>
</evidence>
<dbReference type="InterPro" id="IPR037185">
    <property type="entry name" value="EmrE-like"/>
</dbReference>
<feature type="transmembrane region" description="Helical" evidence="7">
    <location>
        <begin position="190"/>
        <end position="208"/>
    </location>
</feature>
<keyword evidence="10" id="KW-1185">Reference proteome</keyword>
<evidence type="ECO:0000256" key="1">
    <source>
        <dbReference type="ARBA" id="ARBA00004651"/>
    </source>
</evidence>
<evidence type="ECO:0000259" key="8">
    <source>
        <dbReference type="Pfam" id="PF00892"/>
    </source>
</evidence>
<feature type="domain" description="EamA" evidence="8">
    <location>
        <begin position="44"/>
        <end position="179"/>
    </location>
</feature>
<organism evidence="9 10">
    <name type="scientific">Mycetocola zhadangensis</name>
    <dbReference type="NCBI Taxonomy" id="1164595"/>
    <lineage>
        <taxon>Bacteria</taxon>
        <taxon>Bacillati</taxon>
        <taxon>Actinomycetota</taxon>
        <taxon>Actinomycetes</taxon>
        <taxon>Micrococcales</taxon>
        <taxon>Microbacteriaceae</taxon>
        <taxon>Mycetocola</taxon>
    </lineage>
</organism>
<evidence type="ECO:0000256" key="7">
    <source>
        <dbReference type="SAM" id="Phobius"/>
    </source>
</evidence>
<evidence type="ECO:0000256" key="4">
    <source>
        <dbReference type="ARBA" id="ARBA00022692"/>
    </source>
</evidence>
<dbReference type="GO" id="GO:0005886">
    <property type="term" value="C:plasma membrane"/>
    <property type="evidence" value="ECO:0007669"/>
    <property type="project" value="UniProtKB-SubCell"/>
</dbReference>
<keyword evidence="6 7" id="KW-0472">Membrane</keyword>
<dbReference type="EMBL" id="RCWJ01000001">
    <property type="protein sequence ID" value="RLQ85457.1"/>
    <property type="molecule type" value="Genomic_DNA"/>
</dbReference>
<evidence type="ECO:0000313" key="10">
    <source>
        <dbReference type="Proteomes" id="UP000282460"/>
    </source>
</evidence>
<dbReference type="OrthoDB" id="154915at2"/>
<feature type="transmembrane region" description="Helical" evidence="7">
    <location>
        <begin position="43"/>
        <end position="63"/>
    </location>
</feature>
<dbReference type="InterPro" id="IPR000620">
    <property type="entry name" value="EamA_dom"/>
</dbReference>
<comment type="subcellular location">
    <subcellularLocation>
        <location evidence="1">Cell membrane</location>
        <topology evidence="1">Multi-pass membrane protein</topology>
    </subcellularLocation>
</comment>
<evidence type="ECO:0000256" key="2">
    <source>
        <dbReference type="ARBA" id="ARBA00007362"/>
    </source>
</evidence>
<feature type="transmembrane region" description="Helical" evidence="7">
    <location>
        <begin position="165"/>
        <end position="184"/>
    </location>
</feature>
<evidence type="ECO:0000256" key="6">
    <source>
        <dbReference type="ARBA" id="ARBA00023136"/>
    </source>
</evidence>
<evidence type="ECO:0000313" key="9">
    <source>
        <dbReference type="EMBL" id="RLQ85457.1"/>
    </source>
</evidence>
<feature type="transmembrane region" description="Helical" evidence="7">
    <location>
        <begin position="290"/>
        <end position="310"/>
    </location>
</feature>
<feature type="transmembrane region" description="Helical" evidence="7">
    <location>
        <begin position="75"/>
        <end position="97"/>
    </location>
</feature>
<feature type="transmembrane region" description="Helical" evidence="7">
    <location>
        <begin position="258"/>
        <end position="278"/>
    </location>
</feature>
<dbReference type="InterPro" id="IPR050638">
    <property type="entry name" value="AA-Vitamin_Transporters"/>
</dbReference>
<feature type="domain" description="EamA" evidence="8">
    <location>
        <begin position="190"/>
        <end position="332"/>
    </location>
</feature>
<comment type="caution">
    <text evidence="9">The sequence shown here is derived from an EMBL/GenBank/DDBJ whole genome shotgun (WGS) entry which is preliminary data.</text>
</comment>
<dbReference type="Proteomes" id="UP000282460">
    <property type="component" value="Unassembled WGS sequence"/>
</dbReference>
<comment type="similarity">
    <text evidence="2">Belongs to the EamA transporter family.</text>
</comment>
<reference evidence="9 10" key="1">
    <citation type="submission" date="2018-10" db="EMBL/GenBank/DDBJ databases">
        <authorList>
            <person name="Li J."/>
        </authorList>
    </citation>
    <scope>NUCLEOTIDE SEQUENCE [LARGE SCALE GENOMIC DNA]</scope>
    <source>
        <strain evidence="9 10">ZD1-4</strain>
    </source>
</reference>
<name>A0A3L7J4E2_9MICO</name>
<accession>A0A3L7J4E2</accession>
<protein>
    <submittedName>
        <fullName evidence="9">EamA/RhaT family transporter</fullName>
    </submittedName>
</protein>
<keyword evidence="3" id="KW-1003">Cell membrane</keyword>
<proteinExistence type="inferred from homology"/>
<dbReference type="PANTHER" id="PTHR32322">
    <property type="entry name" value="INNER MEMBRANE TRANSPORTER"/>
    <property type="match status" value="1"/>
</dbReference>
<feature type="transmembrane region" description="Helical" evidence="7">
    <location>
        <begin position="220"/>
        <end position="246"/>
    </location>
</feature>
<evidence type="ECO:0000256" key="5">
    <source>
        <dbReference type="ARBA" id="ARBA00022989"/>
    </source>
</evidence>
<keyword evidence="4 7" id="KW-0812">Transmembrane</keyword>
<dbReference type="PANTHER" id="PTHR32322:SF18">
    <property type="entry name" value="S-ADENOSYLMETHIONINE_S-ADENOSYLHOMOCYSTEINE TRANSPORTER"/>
    <property type="match status" value="1"/>
</dbReference>
<dbReference type="AlphaFoldDB" id="A0A3L7J4E2"/>
<dbReference type="SUPFAM" id="SSF103481">
    <property type="entry name" value="Multidrug resistance efflux transporter EmrE"/>
    <property type="match status" value="2"/>
</dbReference>
<feature type="transmembrane region" description="Helical" evidence="7">
    <location>
        <begin position="109"/>
        <end position="128"/>
    </location>
</feature>
<dbReference type="Pfam" id="PF00892">
    <property type="entry name" value="EamA"/>
    <property type="match status" value="2"/>
</dbReference>
<feature type="transmembrane region" description="Helical" evidence="7">
    <location>
        <begin position="134"/>
        <end position="153"/>
    </location>
</feature>
<gene>
    <name evidence="9" type="ORF">D9V28_00755</name>
</gene>
<feature type="transmembrane region" description="Helical" evidence="7">
    <location>
        <begin position="316"/>
        <end position="334"/>
    </location>
</feature>
<keyword evidence="5 7" id="KW-1133">Transmembrane helix</keyword>
<sequence length="352" mass="36654">MTITQFTPDRKKWLSRGHAHIMTISSTDTMTTDATRLARRGQATGIAIALSSALMFALSGPFAKSLLDAGWSPGAAVLVRIGGAALVLLVPTILSLRGRWRTLRRSSKVIALYGTIAIAGAQVGFFNAVSYMSVGVALLIEYLAPVLLVLLVWAQTRRRPGVRTIVGTVIAILGMVLVLDLTGAQTVHPIGVAWALLAAVSLATYFVLGTKISDDLPPLVLAGGGLVVGTVVVGLCGVIGLLPLAFSAADVTMLSLQMSWLVPILSLALISTAAAYVTGILATAKLGTRIASFVGLSEVVFAVLASWLLLAELPGVLQLLGGLGILIGVILVRADTYTPAAATTRTNRVTPR</sequence>